<accession>A0A087CDP5</accession>
<keyword evidence="1" id="KW-0812">Transmembrane</keyword>
<dbReference type="GeneID" id="98300996"/>
<feature type="transmembrane region" description="Helical" evidence="1">
    <location>
        <begin position="105"/>
        <end position="125"/>
    </location>
</feature>
<feature type="transmembrane region" description="Helical" evidence="1">
    <location>
        <begin position="39"/>
        <end position="57"/>
    </location>
</feature>
<dbReference type="PANTHER" id="PTHR34821:SF2">
    <property type="entry name" value="INNER MEMBRANE PROTEIN YDCZ"/>
    <property type="match status" value="1"/>
</dbReference>
<evidence type="ECO:0000256" key="1">
    <source>
        <dbReference type="SAM" id="Phobius"/>
    </source>
</evidence>
<dbReference type="AlphaFoldDB" id="A0A087CDP5"/>
<comment type="caution">
    <text evidence="2">The sequence shown here is derived from an EMBL/GenBank/DDBJ whole genome shotgun (WGS) entry which is preliminary data.</text>
</comment>
<protein>
    <submittedName>
        <fullName evidence="2">Integral membrane protein</fullName>
    </submittedName>
</protein>
<reference evidence="2 3" key="1">
    <citation type="submission" date="2014-03" db="EMBL/GenBank/DDBJ databases">
        <title>Genomics of Bifidobacteria.</title>
        <authorList>
            <person name="Ventura M."/>
            <person name="Milani C."/>
            <person name="Lugli G.A."/>
        </authorList>
    </citation>
    <scope>NUCLEOTIDE SEQUENCE [LARGE SCALE GENOMIC DNA]</scope>
    <source>
        <strain evidence="2 3">LMG 21775</strain>
    </source>
</reference>
<dbReference type="RefSeq" id="WP_051921887.1">
    <property type="nucleotide sequence ID" value="NZ_JGZI01000010.1"/>
</dbReference>
<feature type="transmembrane region" description="Helical" evidence="1">
    <location>
        <begin position="77"/>
        <end position="96"/>
    </location>
</feature>
<feature type="transmembrane region" description="Helical" evidence="1">
    <location>
        <begin position="291"/>
        <end position="314"/>
    </location>
</feature>
<keyword evidence="1" id="KW-0472">Membrane</keyword>
<dbReference type="STRING" id="218140.BPSY_1803"/>
<feature type="transmembrane region" description="Helical" evidence="1">
    <location>
        <begin position="177"/>
        <end position="196"/>
    </location>
</feature>
<feature type="transmembrane region" description="Helical" evidence="1">
    <location>
        <begin position="263"/>
        <end position="285"/>
    </location>
</feature>
<dbReference type="OrthoDB" id="6463253at2"/>
<dbReference type="eggNOG" id="COG3238">
    <property type="taxonomic scope" value="Bacteria"/>
</dbReference>
<dbReference type="Pfam" id="PF04657">
    <property type="entry name" value="DMT_YdcZ"/>
    <property type="match status" value="3"/>
</dbReference>
<dbReference type="EMBL" id="JGZI01000010">
    <property type="protein sequence ID" value="KFI81395.1"/>
    <property type="molecule type" value="Genomic_DNA"/>
</dbReference>
<dbReference type="PANTHER" id="PTHR34821">
    <property type="entry name" value="INNER MEMBRANE PROTEIN YDCZ"/>
    <property type="match status" value="1"/>
</dbReference>
<evidence type="ECO:0000313" key="3">
    <source>
        <dbReference type="Proteomes" id="UP000029050"/>
    </source>
</evidence>
<feature type="transmembrane region" description="Helical" evidence="1">
    <location>
        <begin position="326"/>
        <end position="347"/>
    </location>
</feature>
<feature type="transmembrane region" description="Helical" evidence="1">
    <location>
        <begin position="137"/>
        <end position="156"/>
    </location>
</feature>
<sequence length="348" mass="36693">MSGALIAVLPMLLGVGIGFALPLQTAINAQLRAVLSSPFRASLVSFLVGTAALWIILALNEGGIGLPDGFLQSEPWWIWLGGVFGVLFLTGNILMFPKLGGMQTVVMPILGQIIASNAIDAAGWFGVSRHPISVQRLLGIVLAFIGVALAVVIPDIRASRSRRMLNQSPDGAARSRWMWQILGVLLGMLGASQTAINGRLGSELGSALHASFISFLIGTLLLVLIVIIQEGFTHGRRADARPRQGQTASEPAPSATAAFMNRLAVIGASPWWFWIGGLIGATYVFGNAFLAPVLGTGLTVIIVLFGQICGGLTVDQFGLLRASKRRVTGIQIVGAVILLAGIIAIRLF</sequence>
<gene>
    <name evidence="2" type="ORF">BPSY_1803</name>
</gene>
<feature type="transmembrane region" description="Helical" evidence="1">
    <location>
        <begin position="6"/>
        <end position="27"/>
    </location>
</feature>
<dbReference type="InterPro" id="IPR006750">
    <property type="entry name" value="YdcZ"/>
</dbReference>
<proteinExistence type="predicted"/>
<feature type="transmembrane region" description="Helical" evidence="1">
    <location>
        <begin position="208"/>
        <end position="228"/>
    </location>
</feature>
<dbReference type="GO" id="GO:0005886">
    <property type="term" value="C:plasma membrane"/>
    <property type="evidence" value="ECO:0007669"/>
    <property type="project" value="TreeGrafter"/>
</dbReference>
<dbReference type="Proteomes" id="UP000029050">
    <property type="component" value="Unassembled WGS sequence"/>
</dbReference>
<organism evidence="2 3">
    <name type="scientific">Bifidobacterium psychraerophilum</name>
    <dbReference type="NCBI Taxonomy" id="218140"/>
    <lineage>
        <taxon>Bacteria</taxon>
        <taxon>Bacillati</taxon>
        <taxon>Actinomycetota</taxon>
        <taxon>Actinomycetes</taxon>
        <taxon>Bifidobacteriales</taxon>
        <taxon>Bifidobacteriaceae</taxon>
        <taxon>Bifidobacterium</taxon>
    </lineage>
</organism>
<keyword evidence="1" id="KW-1133">Transmembrane helix</keyword>
<name>A0A087CDP5_9BIFI</name>
<evidence type="ECO:0000313" key="2">
    <source>
        <dbReference type="EMBL" id="KFI81395.1"/>
    </source>
</evidence>
<keyword evidence="3" id="KW-1185">Reference proteome</keyword>